<dbReference type="EMBL" id="CP098732">
    <property type="protein sequence ID" value="USE84571.1"/>
    <property type="molecule type" value="Genomic_DNA"/>
</dbReference>
<sequence length="330" mass="39081">MTDNPFAFYEEQLNNLKNKLIEANCEKLEIIEKSFLVKGIMVKSLDYYHAVGLVLRTDRTIDKIISLKQDKDGLYNWNDLKERIPNVFGVGYFSYENYYLMVSHFFRRGYDQLNNFTPSFIDEFYKLDKNHMHASLSLDDDAIRIDEPRPYFEADAWFGALFQNKISLIEDGIIKCRPPIHQKPNFVRRLYNNNYSLDMKWSTKGNIKTFQLSEFKDESVTIAVEGQIRHPVRYIHAEYNLDTNSFQHFDGAIHFYNKNHYLEKRDSDLNYESKYGANFKAKSKKLFRLDGVITVEQWSNLTTHFLHGNPLIIEYFTGDYPQYVKKILNI</sequence>
<dbReference type="KEGG" id="atz:M5E07_07210"/>
<dbReference type="RefSeq" id="WP_252223388.1">
    <property type="nucleotide sequence ID" value="NZ_CP098732.1"/>
</dbReference>
<organism evidence="2 3">
    <name type="scientific">Acinetobacter tibetensis</name>
    <dbReference type="NCBI Taxonomy" id="2943497"/>
    <lineage>
        <taxon>Bacteria</taxon>
        <taxon>Pseudomonadati</taxon>
        <taxon>Pseudomonadota</taxon>
        <taxon>Gammaproteobacteria</taxon>
        <taxon>Moraxellales</taxon>
        <taxon>Moraxellaceae</taxon>
        <taxon>Acinetobacter</taxon>
    </lineage>
</organism>
<evidence type="ECO:0000256" key="1">
    <source>
        <dbReference type="SAM" id="Coils"/>
    </source>
</evidence>
<feature type="coiled-coil region" evidence="1">
    <location>
        <begin position="6"/>
        <end position="33"/>
    </location>
</feature>
<protein>
    <submittedName>
        <fullName evidence="2">Uncharacterized protein</fullName>
    </submittedName>
</protein>
<keyword evidence="1" id="KW-0175">Coiled coil</keyword>
<evidence type="ECO:0000313" key="3">
    <source>
        <dbReference type="Proteomes" id="UP001056716"/>
    </source>
</evidence>
<accession>A0AAE9LUK5</accession>
<dbReference type="AlphaFoldDB" id="A0AAE9LUK5"/>
<keyword evidence="3" id="KW-1185">Reference proteome</keyword>
<proteinExistence type="predicted"/>
<evidence type="ECO:0000313" key="2">
    <source>
        <dbReference type="EMBL" id="USE84571.1"/>
    </source>
</evidence>
<gene>
    <name evidence="2" type="ORF">M5E07_07210</name>
</gene>
<dbReference type="Proteomes" id="UP001056716">
    <property type="component" value="Chromosome"/>
</dbReference>
<name>A0AAE9LUK5_9GAMM</name>
<reference evidence="2" key="1">
    <citation type="submission" date="2022-06" db="EMBL/GenBank/DDBJ databases">
        <title>Isolation, identification and characterization of iprodione-degrading strains in Lhasa, Tibet.</title>
        <authorList>
            <person name="Pan H."/>
        </authorList>
    </citation>
    <scope>NUCLEOTIDE SEQUENCE</scope>
    <source>
        <strain evidence="2">Y-23</strain>
    </source>
</reference>